<dbReference type="SMART" id="SM00409">
    <property type="entry name" value="IG"/>
    <property type="match status" value="1"/>
</dbReference>
<dbReference type="PANTHER" id="PTHR14186">
    <property type="entry name" value="INSULIN-LIKE GROWTH FACTOR BINDING PROTEIN-RELATED"/>
    <property type="match status" value="1"/>
</dbReference>
<evidence type="ECO:0000256" key="1">
    <source>
        <dbReference type="ARBA" id="ARBA00004613"/>
    </source>
</evidence>
<dbReference type="SMART" id="SM00408">
    <property type="entry name" value="IGc2"/>
    <property type="match status" value="1"/>
</dbReference>
<dbReference type="SUPFAM" id="SSF48726">
    <property type="entry name" value="Immunoglobulin"/>
    <property type="match status" value="1"/>
</dbReference>
<name>A0A3G4TEF6_9CRUS</name>
<dbReference type="InterPro" id="IPR007110">
    <property type="entry name" value="Ig-like_dom"/>
</dbReference>
<dbReference type="SMART" id="SM00280">
    <property type="entry name" value="KAZAL"/>
    <property type="match status" value="1"/>
</dbReference>
<dbReference type="InterPro" id="IPR036058">
    <property type="entry name" value="Kazal_dom_sf"/>
</dbReference>
<keyword evidence="4" id="KW-1015">Disulfide bond</keyword>
<dbReference type="InterPro" id="IPR003598">
    <property type="entry name" value="Ig_sub2"/>
</dbReference>
<dbReference type="Pfam" id="PF07648">
    <property type="entry name" value="Kazal_2"/>
    <property type="match status" value="1"/>
</dbReference>
<dbReference type="AlphaFoldDB" id="A0A3G4TEF6"/>
<organism evidence="10">
    <name type="scientific">Jaera hopeana</name>
    <dbReference type="NCBI Taxonomy" id="2067964"/>
    <lineage>
        <taxon>Eukaryota</taxon>
        <taxon>Metazoa</taxon>
        <taxon>Ecdysozoa</taxon>
        <taxon>Arthropoda</taxon>
        <taxon>Crustacea</taxon>
        <taxon>Multicrustacea</taxon>
        <taxon>Malacostraca</taxon>
        <taxon>Eumalacostraca</taxon>
        <taxon>Peracarida</taxon>
        <taxon>Isopoda</taxon>
        <taxon>Asellota</taxon>
        <taxon>Janiroidea</taxon>
        <taxon>Janiridae</taxon>
        <taxon>Jaera</taxon>
    </lineage>
</organism>
<dbReference type="InterPro" id="IPR003599">
    <property type="entry name" value="Ig_sub"/>
</dbReference>
<dbReference type="CDD" id="cd00104">
    <property type="entry name" value="KAZAL_FS"/>
    <property type="match status" value="1"/>
</dbReference>
<dbReference type="GO" id="GO:0005520">
    <property type="term" value="F:insulin-like growth factor binding"/>
    <property type="evidence" value="ECO:0007669"/>
    <property type="project" value="InterPro"/>
</dbReference>
<evidence type="ECO:0000256" key="3">
    <source>
        <dbReference type="ARBA" id="ARBA00022729"/>
    </source>
</evidence>
<dbReference type="GO" id="GO:0001558">
    <property type="term" value="P:regulation of cell growth"/>
    <property type="evidence" value="ECO:0007669"/>
    <property type="project" value="InterPro"/>
</dbReference>
<feature type="domain" description="Ig-like" evidence="7">
    <location>
        <begin position="132"/>
        <end position="232"/>
    </location>
</feature>
<keyword evidence="5" id="KW-0393">Immunoglobulin domain</keyword>
<feature type="domain" description="IGFBP N-terminal" evidence="8">
    <location>
        <begin position="17"/>
        <end position="91"/>
    </location>
</feature>
<dbReference type="GO" id="GO:0005576">
    <property type="term" value="C:extracellular region"/>
    <property type="evidence" value="ECO:0007669"/>
    <property type="project" value="UniProtKB-SubCell"/>
</dbReference>
<dbReference type="PROSITE" id="PS51465">
    <property type="entry name" value="KAZAL_2"/>
    <property type="match status" value="1"/>
</dbReference>
<dbReference type="InterPro" id="IPR000867">
    <property type="entry name" value="IGFBP-like"/>
</dbReference>
<dbReference type="Gene3D" id="4.10.40.20">
    <property type="match status" value="1"/>
</dbReference>
<dbReference type="InterPro" id="IPR011390">
    <property type="entry name" value="IGFBP_rP_mac25"/>
</dbReference>
<dbReference type="InterPro" id="IPR009030">
    <property type="entry name" value="Growth_fac_rcpt_cys_sf"/>
</dbReference>
<dbReference type="FunFam" id="2.60.40.10:FF:000032">
    <property type="entry name" value="palladin isoform X1"/>
    <property type="match status" value="1"/>
</dbReference>
<evidence type="ECO:0000259" key="9">
    <source>
        <dbReference type="PROSITE" id="PS51465"/>
    </source>
</evidence>
<evidence type="ECO:0000259" key="7">
    <source>
        <dbReference type="PROSITE" id="PS50835"/>
    </source>
</evidence>
<evidence type="ECO:0000256" key="4">
    <source>
        <dbReference type="ARBA" id="ARBA00023157"/>
    </source>
</evidence>
<feature type="domain" description="Kazal-like" evidence="9">
    <location>
        <begin position="73"/>
        <end position="130"/>
    </location>
</feature>
<dbReference type="InterPro" id="IPR002350">
    <property type="entry name" value="Kazal_dom"/>
</dbReference>
<keyword evidence="3 6" id="KW-0732">Signal</keyword>
<feature type="chain" id="PRO_5017976854" evidence="6">
    <location>
        <begin position="19"/>
        <end position="243"/>
    </location>
</feature>
<dbReference type="PROSITE" id="PS51323">
    <property type="entry name" value="IGFBP_N_2"/>
    <property type="match status" value="1"/>
</dbReference>
<evidence type="ECO:0000313" key="10">
    <source>
        <dbReference type="EMBL" id="AYU97982.1"/>
    </source>
</evidence>
<proteinExistence type="evidence at transcript level"/>
<dbReference type="Pfam" id="PF00219">
    <property type="entry name" value="IGFBP"/>
    <property type="match status" value="1"/>
</dbReference>
<accession>A0A3G4TEF6</accession>
<dbReference type="Pfam" id="PF13927">
    <property type="entry name" value="Ig_3"/>
    <property type="match status" value="1"/>
</dbReference>
<dbReference type="EMBL" id="MH880902">
    <property type="protein sequence ID" value="AYU97982.1"/>
    <property type="molecule type" value="mRNA"/>
</dbReference>
<dbReference type="SUPFAM" id="SSF57184">
    <property type="entry name" value="Growth factor receptor domain"/>
    <property type="match status" value="1"/>
</dbReference>
<sequence length="243" mass="26545">MIWKIFLVTFFICATVVAEKCEVCEQSECPQLTYCSSGHALDVCECCEVCAKIIGEKCDNPSKTKEKLHGNCGEYLRCAEYGPNEGTCVCEEEEPVCGSDGKTYSSICQLLKATGEDHELTLIDRSPCRIGPEIKTAPEDAILPLGSVLSLDCEAVGFPVPTLTWELNRDDGSTIPLPSDNPHVAVQVRGGPENYMVTGWVQIMKITTENSGRYTCIATNAKGESRASAKISYIEEDVNENEL</sequence>
<evidence type="ECO:0000256" key="6">
    <source>
        <dbReference type="SAM" id="SignalP"/>
    </source>
</evidence>
<dbReference type="InterPro" id="IPR013783">
    <property type="entry name" value="Ig-like_fold"/>
</dbReference>
<evidence type="ECO:0000259" key="8">
    <source>
        <dbReference type="PROSITE" id="PS51323"/>
    </source>
</evidence>
<protein>
    <submittedName>
        <fullName evidence="10">IGFBP-related protein 1</fullName>
    </submittedName>
</protein>
<dbReference type="PROSITE" id="PS50835">
    <property type="entry name" value="IG_LIKE"/>
    <property type="match status" value="1"/>
</dbReference>
<gene>
    <name evidence="10" type="primary">IGFBP-rP1</name>
</gene>
<dbReference type="InterPro" id="IPR036179">
    <property type="entry name" value="Ig-like_dom_sf"/>
</dbReference>
<dbReference type="SUPFAM" id="SSF100895">
    <property type="entry name" value="Kazal-type serine protease inhibitors"/>
    <property type="match status" value="1"/>
</dbReference>
<dbReference type="PANTHER" id="PTHR14186:SF19">
    <property type="entry name" value="INSULIN-LIKE GROWTH FACTOR-BINDING PROTEIN 7"/>
    <property type="match status" value="1"/>
</dbReference>
<reference evidence="10" key="1">
    <citation type="journal article" date="2018" name="Gen. Comp. Endocrinol.">
        <title>IGFBP-rP1, a strongly conserved member of the androgenic hormone signalling pathway in Isopoda.</title>
        <authorList>
            <person name="Herran B."/>
            <person name="Cerveau N."/>
            <person name="Houdelet C."/>
            <person name="Bernier C."/>
            <person name="Debenest C."/>
            <person name="Delaunay C."/>
            <person name="Raimond M."/>
            <person name="Bertaux J."/>
            <person name="Greve P."/>
        </authorList>
    </citation>
    <scope>NUCLEOTIDE SEQUENCE</scope>
</reference>
<evidence type="ECO:0000256" key="2">
    <source>
        <dbReference type="ARBA" id="ARBA00022525"/>
    </source>
</evidence>
<dbReference type="GO" id="GO:0009966">
    <property type="term" value="P:regulation of signal transduction"/>
    <property type="evidence" value="ECO:0007669"/>
    <property type="project" value="TreeGrafter"/>
</dbReference>
<dbReference type="Gene3D" id="2.60.40.10">
    <property type="entry name" value="Immunoglobulins"/>
    <property type="match status" value="1"/>
</dbReference>
<feature type="signal peptide" evidence="6">
    <location>
        <begin position="1"/>
        <end position="18"/>
    </location>
</feature>
<comment type="subcellular location">
    <subcellularLocation>
        <location evidence="1">Secreted</location>
    </subcellularLocation>
</comment>
<evidence type="ECO:0000256" key="5">
    <source>
        <dbReference type="ARBA" id="ARBA00023319"/>
    </source>
</evidence>
<keyword evidence="2" id="KW-0964">Secreted</keyword>